<organism evidence="3 4">
    <name type="scientific">Passerine adenovirus 1</name>
    <dbReference type="NCBI Taxonomy" id="2779174"/>
    <lineage>
        <taxon>Viruses</taxon>
        <taxon>Varidnaviria</taxon>
        <taxon>Bamfordvirae</taxon>
        <taxon>Preplasmiviricota</taxon>
        <taxon>Polisuviricotina</taxon>
        <taxon>Pharingeaviricetes</taxon>
        <taxon>Rowavirales</taxon>
        <taxon>Adenoviridae</taxon>
        <taxon>Barthadenovirus</taxon>
    </lineage>
</organism>
<dbReference type="Proteomes" id="UP001230876">
    <property type="component" value="Segment"/>
</dbReference>
<evidence type="ECO:0000259" key="2">
    <source>
        <dbReference type="Pfam" id="PF13229"/>
    </source>
</evidence>
<evidence type="ECO:0000313" key="3">
    <source>
        <dbReference type="EMBL" id="QOJ53938.1"/>
    </source>
</evidence>
<dbReference type="Pfam" id="PF13229">
    <property type="entry name" value="Beta_helix"/>
    <property type="match status" value="1"/>
</dbReference>
<accession>A0A7L9DK44</accession>
<evidence type="ECO:0000256" key="1">
    <source>
        <dbReference type="SAM" id="MobiDB-lite"/>
    </source>
</evidence>
<feature type="domain" description="Right handed beta helix" evidence="2">
    <location>
        <begin position="105"/>
        <end position="242"/>
    </location>
</feature>
<dbReference type="InterPro" id="IPR039448">
    <property type="entry name" value="Beta_helix"/>
</dbReference>
<dbReference type="SMART" id="SM00710">
    <property type="entry name" value="PbH1"/>
    <property type="match status" value="4"/>
</dbReference>
<keyword evidence="4" id="KW-1185">Reference proteome</keyword>
<name>A0A7L9DK44_9ADEN</name>
<sequence length="712" mass="78813">MAYRLSSGRTYGFPLISSVLPTWAKPSDGVAVGAVGDGYELDPNEDPQTFFDTHDVVALKPGTSYLFNGVRVKGSKVIYGSGATVKAASKDTPCLIIDDRTSKMTVYDVTFKNDAYIDRGLFMHQVIDKGCGIYSRNSDGVSVSNCTFSGFNCAGIFIFDDVWPGQTSNRHHVTTCNFEACRAGLYVQSQTYEDGAFGNTVIGCSFVDCKYGIYAVTCIDWVITACAFRHVGSAFFHVYGRSMAFGSTVATGYDRRLMTSVFSNCVMIDCLSFYWPNVYFDEEEEEEKPLYTVHYSDEGTGSPLFSSLYFYNATLLAGYRNVRDKNTWYTVADCQFWWDDSYSDKIFISGPDPVSGVKSMPEVLFTGCFGRTNTRVKNLGKRNFRLWEWISFPTTQSNSLNVSEVLSPVPEESCPLSPPVEKPPEDLPSTLPEKPPEDLPSTLPEKPPEDLPSTLPEKPQEDLPSTLPEKPPEDLPSTLPEKPPEDLPSTLPEKPPEDLPSTLPEKPQEDLPSTLPEKPPEDLPSTLPEKPPEDLPSTLPEKPPEDLPSTLPEKPQEDLPSTLPEKPPEDRPSILPEMSPENVPSILPEGPRGDLPSVLPQRPDSDQPSVAPACFPATDVMGDLEDPVVELEVVCEGEEEDEEGEMEVEEDEEGEEEDEEGVFVDPGYSHRPAVGICGWGDRGSKRDYAYVCACNCRFCVCTKRGVKRSRFE</sequence>
<dbReference type="InterPro" id="IPR006626">
    <property type="entry name" value="PbH1"/>
</dbReference>
<feature type="region of interest" description="Disordered" evidence="1">
    <location>
        <begin position="636"/>
        <end position="665"/>
    </location>
</feature>
<dbReference type="Gene3D" id="2.160.20.10">
    <property type="entry name" value="Single-stranded right-handed beta-helix, Pectin lyase-like"/>
    <property type="match status" value="1"/>
</dbReference>
<feature type="compositionally biased region" description="Acidic residues" evidence="1">
    <location>
        <begin position="636"/>
        <end position="662"/>
    </location>
</feature>
<dbReference type="SUPFAM" id="SSF51126">
    <property type="entry name" value="Pectin lyase-like"/>
    <property type="match status" value="1"/>
</dbReference>
<dbReference type="EMBL" id="MT674683">
    <property type="protein sequence ID" value="QOJ53938.1"/>
    <property type="molecule type" value="Genomic_DNA"/>
</dbReference>
<proteinExistence type="predicted"/>
<dbReference type="InterPro" id="IPR012334">
    <property type="entry name" value="Pectin_lyas_fold"/>
</dbReference>
<dbReference type="InterPro" id="IPR011050">
    <property type="entry name" value="Pectin_lyase_fold/virulence"/>
</dbReference>
<feature type="region of interest" description="Disordered" evidence="1">
    <location>
        <begin position="409"/>
        <end position="623"/>
    </location>
</feature>
<evidence type="ECO:0000313" key="4">
    <source>
        <dbReference type="Proteomes" id="UP001230876"/>
    </source>
</evidence>
<reference evidence="3" key="1">
    <citation type="journal article" date="2020" name="Viruses">
        <title>Molecular Characterisation of a Novel and Highly Divergent Passerine Adenovirus 1.</title>
        <authorList>
            <person name="Athukorala A."/>
            <person name="Forwood J.K."/>
            <person name="Phalen D.N."/>
            <person name="Sarker S."/>
        </authorList>
    </citation>
    <scope>NUCLEOTIDE SEQUENCE</scope>
    <source>
        <strain evidence="3">AU2787</strain>
    </source>
</reference>
<protein>
    <submittedName>
        <fullName evidence="3">E1B protein large T-antigen</fullName>
    </submittedName>
</protein>